<dbReference type="EMBL" id="QEAO01000024">
    <property type="protein sequence ID" value="TPX32968.1"/>
    <property type="molecule type" value="Genomic_DNA"/>
</dbReference>
<accession>A0A507C0S2</accession>
<dbReference type="PANTHER" id="PTHR13847">
    <property type="entry name" value="SARCOSINE DEHYDROGENASE-RELATED"/>
    <property type="match status" value="1"/>
</dbReference>
<proteinExistence type="predicted"/>
<dbReference type="InterPro" id="IPR006076">
    <property type="entry name" value="FAD-dep_OxRdtase"/>
</dbReference>
<name>A0A507C0S2_9FUNG</name>
<evidence type="ECO:0000313" key="3">
    <source>
        <dbReference type="EMBL" id="TPX32968.1"/>
    </source>
</evidence>
<dbReference type="SUPFAM" id="SSF51905">
    <property type="entry name" value="FAD/NAD(P)-binding domain"/>
    <property type="match status" value="1"/>
</dbReference>
<keyword evidence="4" id="KW-1185">Reference proteome</keyword>
<dbReference type="AlphaFoldDB" id="A0A507C0S2"/>
<reference evidence="3 4" key="1">
    <citation type="journal article" date="2019" name="Sci. Rep.">
        <title>Comparative genomics of chytrid fungi reveal insights into the obligate biotrophic and pathogenic lifestyle of Synchytrium endobioticum.</title>
        <authorList>
            <person name="van de Vossenberg B.T.L.H."/>
            <person name="Warris S."/>
            <person name="Nguyen H.D.T."/>
            <person name="van Gent-Pelzer M.P.E."/>
            <person name="Joly D.L."/>
            <person name="van de Geest H.C."/>
            <person name="Bonants P.J.M."/>
            <person name="Smith D.S."/>
            <person name="Levesque C.A."/>
            <person name="van der Lee T.A.J."/>
        </authorList>
    </citation>
    <scope>NUCLEOTIDE SEQUENCE [LARGE SCALE GENOMIC DNA]</scope>
    <source>
        <strain evidence="3 4">JEL517</strain>
    </source>
</reference>
<dbReference type="Gene3D" id="3.50.50.60">
    <property type="entry name" value="FAD/NAD(P)-binding domain"/>
    <property type="match status" value="1"/>
</dbReference>
<gene>
    <name evidence="3" type="ORF">SmJEL517_g03993</name>
</gene>
<feature type="compositionally biased region" description="Basic and acidic residues" evidence="1">
    <location>
        <begin position="468"/>
        <end position="478"/>
    </location>
</feature>
<dbReference type="GeneID" id="42005218"/>
<dbReference type="GO" id="GO:0005737">
    <property type="term" value="C:cytoplasm"/>
    <property type="evidence" value="ECO:0007669"/>
    <property type="project" value="TreeGrafter"/>
</dbReference>
<dbReference type="OrthoDB" id="429143at2759"/>
<evidence type="ECO:0000256" key="1">
    <source>
        <dbReference type="SAM" id="MobiDB-lite"/>
    </source>
</evidence>
<dbReference type="SUPFAM" id="SSF54373">
    <property type="entry name" value="FAD-linked reductases, C-terminal domain"/>
    <property type="match status" value="1"/>
</dbReference>
<dbReference type="PANTHER" id="PTHR13847:SF260">
    <property type="entry name" value="FAD DEPENDENT OXIDOREDUCTASE DOMAIN-CONTAINING PROTEIN"/>
    <property type="match status" value="1"/>
</dbReference>
<dbReference type="STRING" id="1806994.A0A507C0S2"/>
<evidence type="ECO:0000313" key="4">
    <source>
        <dbReference type="Proteomes" id="UP000319731"/>
    </source>
</evidence>
<protein>
    <recommendedName>
        <fullName evidence="2">FAD dependent oxidoreductase domain-containing protein</fullName>
    </recommendedName>
</protein>
<organism evidence="3 4">
    <name type="scientific">Synchytrium microbalum</name>
    <dbReference type="NCBI Taxonomy" id="1806994"/>
    <lineage>
        <taxon>Eukaryota</taxon>
        <taxon>Fungi</taxon>
        <taxon>Fungi incertae sedis</taxon>
        <taxon>Chytridiomycota</taxon>
        <taxon>Chytridiomycota incertae sedis</taxon>
        <taxon>Chytridiomycetes</taxon>
        <taxon>Synchytriales</taxon>
        <taxon>Synchytriaceae</taxon>
        <taxon>Synchytrium</taxon>
    </lineage>
</organism>
<dbReference type="RefSeq" id="XP_031024063.1">
    <property type="nucleotide sequence ID" value="XM_031169921.1"/>
</dbReference>
<dbReference type="InterPro" id="IPR036188">
    <property type="entry name" value="FAD/NAD-bd_sf"/>
</dbReference>
<dbReference type="Proteomes" id="UP000319731">
    <property type="component" value="Unassembled WGS sequence"/>
</dbReference>
<dbReference type="Pfam" id="PF01266">
    <property type="entry name" value="DAO"/>
    <property type="match status" value="1"/>
</dbReference>
<comment type="caution">
    <text evidence="3">The sequence shown here is derived from an EMBL/GenBank/DDBJ whole genome shotgun (WGS) entry which is preliminary data.</text>
</comment>
<dbReference type="Gene3D" id="3.30.9.10">
    <property type="entry name" value="D-Amino Acid Oxidase, subunit A, domain 2"/>
    <property type="match status" value="1"/>
</dbReference>
<evidence type="ECO:0000259" key="2">
    <source>
        <dbReference type="Pfam" id="PF01266"/>
    </source>
</evidence>
<sequence length="478" mass="52204">MNYRAGLPAANSTKSYWLREPNELKDIQTSEQLQDCDVVIIGAGITGVSCAYHLNELSPTSNITILEARGICEGATGRNGGHLTPNTYRGFTKNAQRFKLERWTSKLKFEFECASAIRSLIATEKWEEQVELTSDGNLHVFFSESEAKEAQQELKTMQECGLYGGDFFDADLATEMLGTRKTFGGVFNSLAGHFWPAKLVYLMARKIIALGVQVHANTPVIELQPIKPSASSSDEPRWTVTTPRGTIRCKSVIHCTNGYVSSLVPSLTNRVIPVRGQVIAAEPPASVIIPPFPFGLSANRGCEYAVWRRDNVVVLGGGREVTAPNFEIGKTDDNEINEKISKRLRAFLRDRLSGPEPCIEEWTVLNEWTGIMGYTEDALPWVGPLGEEGQFVSVGFHGHGMPVAFHCAKAVAQQVLGQSVSVPGFTDIFLPSRKVAIPGAQQRAEAERAAKLGPEETGVSELAGSGTPKKDKAAHSRL</sequence>
<feature type="domain" description="FAD dependent oxidoreductase" evidence="2">
    <location>
        <begin position="37"/>
        <end position="413"/>
    </location>
</feature>
<feature type="region of interest" description="Disordered" evidence="1">
    <location>
        <begin position="446"/>
        <end position="478"/>
    </location>
</feature>